<evidence type="ECO:0000256" key="3">
    <source>
        <dbReference type="ARBA" id="ARBA00022723"/>
    </source>
</evidence>
<evidence type="ECO:0000256" key="1">
    <source>
        <dbReference type="ARBA" id="ARBA00001946"/>
    </source>
</evidence>
<dbReference type="HOGENOM" id="CLU_045011_4_0_11"/>
<organism evidence="6 7">
    <name type="scientific">Propionimicrobium lymphophilum ACS-093-V-SCH5</name>
    <dbReference type="NCBI Taxonomy" id="883161"/>
    <lineage>
        <taxon>Bacteria</taxon>
        <taxon>Bacillati</taxon>
        <taxon>Actinomycetota</taxon>
        <taxon>Actinomycetes</taxon>
        <taxon>Propionibacteriales</taxon>
        <taxon>Propionibacteriaceae</taxon>
        <taxon>Propionimicrobium</taxon>
    </lineage>
</organism>
<protein>
    <submittedName>
        <fullName evidence="6">Beta-phosphoglucomutase family hydrolase</fullName>
    </submittedName>
</protein>
<evidence type="ECO:0000256" key="4">
    <source>
        <dbReference type="ARBA" id="ARBA00022842"/>
    </source>
</evidence>
<dbReference type="AlphaFoldDB" id="S2VXV1"/>
<name>S2VXV1_9ACTN</name>
<evidence type="ECO:0000313" key="7">
    <source>
        <dbReference type="Proteomes" id="UP000014417"/>
    </source>
</evidence>
<accession>S2VXV1</accession>
<dbReference type="InterPro" id="IPR023198">
    <property type="entry name" value="PGP-like_dom2"/>
</dbReference>
<dbReference type="SFLD" id="SFLDS00003">
    <property type="entry name" value="Haloacid_Dehalogenase"/>
    <property type="match status" value="1"/>
</dbReference>
<comment type="caution">
    <text evidence="6">The sequence shown here is derived from an EMBL/GenBank/DDBJ whole genome shotgun (WGS) entry which is preliminary data.</text>
</comment>
<keyword evidence="3" id="KW-0479">Metal-binding</keyword>
<dbReference type="NCBIfam" id="TIGR01509">
    <property type="entry name" value="HAD-SF-IA-v3"/>
    <property type="match status" value="1"/>
</dbReference>
<keyword evidence="4" id="KW-0460">Magnesium</keyword>
<dbReference type="InterPro" id="IPR036412">
    <property type="entry name" value="HAD-like_sf"/>
</dbReference>
<dbReference type="OrthoDB" id="9797743at2"/>
<dbReference type="InterPro" id="IPR023214">
    <property type="entry name" value="HAD_sf"/>
</dbReference>
<dbReference type="SFLD" id="SFLDG01129">
    <property type="entry name" value="C1.5:_HAD__Beta-PGM__Phosphata"/>
    <property type="match status" value="1"/>
</dbReference>
<keyword evidence="7" id="KW-1185">Reference proteome</keyword>
<evidence type="ECO:0000256" key="5">
    <source>
        <dbReference type="ARBA" id="ARBA00023277"/>
    </source>
</evidence>
<keyword evidence="5" id="KW-0119">Carbohydrate metabolism</keyword>
<dbReference type="PATRIC" id="fig|883161.3.peg.1890"/>
<sequence>MDWSQFRVILFDLDGVLTPTTQIHRKAWSKMFNDYLREIGDDRTYTDDDYYKFVDGKPRYAGVRNYLESLGLNLSEEEVVRLGGLKNDDFSAVLERDGIEAYPGSKRLIDQLHDAGVKMCVVSSSRNALAVLDAAGIRDYFEHVVDGNVAREQGLAGKPAPDTYSYAAHLCGEQNSAVVVVEDAISGVQAGAAGNFGLVIGVDRGAGVEALEASGAQLVVSDLEELTK</sequence>
<dbReference type="Proteomes" id="UP000014417">
    <property type="component" value="Unassembled WGS sequence"/>
</dbReference>
<reference evidence="6 7" key="1">
    <citation type="submission" date="2013-04" db="EMBL/GenBank/DDBJ databases">
        <title>The Genome Sequence of Propionimicrobium lymphophilum ACS-093-V-SCH5.</title>
        <authorList>
            <consortium name="The Broad Institute Genomics Platform"/>
            <person name="Earl A."/>
            <person name="Ward D."/>
            <person name="Feldgarden M."/>
            <person name="Gevers D."/>
            <person name="Saerens B."/>
            <person name="Vaneechoutte M."/>
            <person name="Walker B."/>
            <person name="Young S."/>
            <person name="Zeng Q."/>
            <person name="Gargeya S."/>
            <person name="Fitzgerald M."/>
            <person name="Haas B."/>
            <person name="Abouelleil A."/>
            <person name="Allen A.W."/>
            <person name="Alvarado L."/>
            <person name="Arachchi H.M."/>
            <person name="Berlin A.M."/>
            <person name="Chapman S.B."/>
            <person name="Gainer-Dewar J."/>
            <person name="Goldberg J."/>
            <person name="Griggs A."/>
            <person name="Gujja S."/>
            <person name="Hansen M."/>
            <person name="Howarth C."/>
            <person name="Imamovic A."/>
            <person name="Ireland A."/>
            <person name="Larimer J."/>
            <person name="McCowan C."/>
            <person name="Murphy C."/>
            <person name="Pearson M."/>
            <person name="Poon T.W."/>
            <person name="Priest M."/>
            <person name="Roberts A."/>
            <person name="Saif S."/>
            <person name="Shea T."/>
            <person name="Sisk P."/>
            <person name="Sykes S."/>
            <person name="Wortman J."/>
            <person name="Nusbaum C."/>
            <person name="Birren B."/>
        </authorList>
    </citation>
    <scope>NUCLEOTIDE SEQUENCE [LARGE SCALE GENOMIC DNA]</scope>
    <source>
        <strain evidence="6 7">ACS-093-V-SCH5</strain>
    </source>
</reference>
<dbReference type="EMBL" id="AGZR01000009">
    <property type="protein sequence ID" value="EPD32333.1"/>
    <property type="molecule type" value="Genomic_DNA"/>
</dbReference>
<dbReference type="InterPro" id="IPR051600">
    <property type="entry name" value="Beta-PGM-like"/>
</dbReference>
<dbReference type="Pfam" id="PF00702">
    <property type="entry name" value="Hydrolase"/>
    <property type="match status" value="1"/>
</dbReference>
<evidence type="ECO:0000256" key="2">
    <source>
        <dbReference type="ARBA" id="ARBA00006171"/>
    </source>
</evidence>
<dbReference type="PANTHER" id="PTHR46193">
    <property type="entry name" value="6-PHOSPHOGLUCONATE PHOSPHATASE"/>
    <property type="match status" value="1"/>
</dbReference>
<dbReference type="RefSeq" id="WP_016456708.1">
    <property type="nucleotide sequence ID" value="NZ_KE150269.1"/>
</dbReference>
<dbReference type="Gene3D" id="1.10.150.240">
    <property type="entry name" value="Putative phosphatase, domain 2"/>
    <property type="match status" value="1"/>
</dbReference>
<keyword evidence="6" id="KW-0378">Hydrolase</keyword>
<dbReference type="Gene3D" id="3.40.50.1000">
    <property type="entry name" value="HAD superfamily/HAD-like"/>
    <property type="match status" value="1"/>
</dbReference>
<dbReference type="GO" id="GO:0046872">
    <property type="term" value="F:metal ion binding"/>
    <property type="evidence" value="ECO:0007669"/>
    <property type="project" value="UniProtKB-KW"/>
</dbReference>
<dbReference type="PANTHER" id="PTHR46193:SF18">
    <property type="entry name" value="HEXITOL PHOSPHATASE B"/>
    <property type="match status" value="1"/>
</dbReference>
<dbReference type="GO" id="GO:0016787">
    <property type="term" value="F:hydrolase activity"/>
    <property type="evidence" value="ECO:0007669"/>
    <property type="project" value="UniProtKB-KW"/>
</dbReference>
<comment type="similarity">
    <text evidence="2">Belongs to the HAD-like hydrolase superfamily. CbbY/CbbZ/Gph/YieH family.</text>
</comment>
<dbReference type="STRING" id="883161.HMPREF9306_01902"/>
<gene>
    <name evidence="6" type="ORF">HMPREF9306_01902</name>
</gene>
<evidence type="ECO:0000313" key="6">
    <source>
        <dbReference type="EMBL" id="EPD32333.1"/>
    </source>
</evidence>
<dbReference type="InterPro" id="IPR006439">
    <property type="entry name" value="HAD-SF_hydro_IA"/>
</dbReference>
<dbReference type="SUPFAM" id="SSF56784">
    <property type="entry name" value="HAD-like"/>
    <property type="match status" value="1"/>
</dbReference>
<proteinExistence type="inferred from homology"/>
<comment type="cofactor">
    <cofactor evidence="1">
        <name>Mg(2+)</name>
        <dbReference type="ChEBI" id="CHEBI:18420"/>
    </cofactor>
</comment>